<dbReference type="PANTHER" id="PTHR43649:SF31">
    <property type="entry name" value="SN-GLYCEROL-3-PHOSPHATE-BINDING PERIPLASMIC PROTEIN UGPB"/>
    <property type="match status" value="1"/>
</dbReference>
<gene>
    <name evidence="10" type="primary">ugpB</name>
    <name evidence="10" type="ORF">RRH01S_28_00140</name>
</gene>
<organism evidence="10 11">
    <name type="scientific">Rhizobium rhizogenes NBRC 13257</name>
    <dbReference type="NCBI Taxonomy" id="1220581"/>
    <lineage>
        <taxon>Bacteria</taxon>
        <taxon>Pseudomonadati</taxon>
        <taxon>Pseudomonadota</taxon>
        <taxon>Alphaproteobacteria</taxon>
        <taxon>Hyphomicrobiales</taxon>
        <taxon>Rhizobiaceae</taxon>
        <taxon>Rhizobium/Agrobacterium group</taxon>
        <taxon>Rhizobium</taxon>
    </lineage>
</organism>
<dbReference type="SUPFAM" id="SSF53850">
    <property type="entry name" value="Periplasmic binding protein-like II"/>
    <property type="match status" value="1"/>
</dbReference>
<name>A0AA87U868_RHIRH</name>
<dbReference type="AlphaFoldDB" id="A0AA87U868"/>
<evidence type="ECO:0000256" key="4">
    <source>
        <dbReference type="ARBA" id="ARBA00017470"/>
    </source>
</evidence>
<dbReference type="Gene3D" id="3.40.190.10">
    <property type="entry name" value="Periplasmic binding protein-like II"/>
    <property type="match status" value="2"/>
</dbReference>
<evidence type="ECO:0000256" key="7">
    <source>
        <dbReference type="ARBA" id="ARBA00022764"/>
    </source>
</evidence>
<proteinExistence type="inferred from homology"/>
<accession>A0AA87U868</accession>
<dbReference type="EMBL" id="BAYX01000028">
    <property type="protein sequence ID" value="GAJ96939.1"/>
    <property type="molecule type" value="Genomic_DNA"/>
</dbReference>
<dbReference type="GO" id="GO:0042597">
    <property type="term" value="C:periplasmic space"/>
    <property type="evidence" value="ECO:0007669"/>
    <property type="project" value="UniProtKB-SubCell"/>
</dbReference>
<feature type="chain" id="PRO_5041656694" description="sn-glycerol-3-phosphate-binding periplasmic protein UgpB" evidence="9">
    <location>
        <begin position="27"/>
        <end position="450"/>
    </location>
</feature>
<keyword evidence="6 9" id="KW-0732">Signal</keyword>
<comment type="function">
    <text evidence="8">Part of the ABC transporter complex UgpBAEC involved in sn-glycerol-3-phosphate (G3P) import. Binds G3P.</text>
</comment>
<comment type="similarity">
    <text evidence="2">Belongs to the bacterial solute-binding protein 1 family.</text>
</comment>
<dbReference type="InterPro" id="IPR050490">
    <property type="entry name" value="Bact_solute-bd_prot1"/>
</dbReference>
<keyword evidence="5" id="KW-0813">Transport</keyword>
<evidence type="ECO:0000313" key="10">
    <source>
        <dbReference type="EMBL" id="GAJ96939.1"/>
    </source>
</evidence>
<evidence type="ECO:0000313" key="11">
    <source>
        <dbReference type="Proteomes" id="UP000026941"/>
    </source>
</evidence>
<reference evidence="10 11" key="1">
    <citation type="submission" date="2014-05" db="EMBL/GenBank/DDBJ databases">
        <title>Whole genome shotgun sequence of Rhizobium rhizogenes NBRC 13257.</title>
        <authorList>
            <person name="Katano-Makiyama Y."/>
            <person name="Hosoyama A."/>
            <person name="Hashimoto M."/>
            <person name="Hosoyama Y."/>
            <person name="Noguchi M."/>
            <person name="Tsuchikane K."/>
            <person name="Kimura A."/>
            <person name="Ohji S."/>
            <person name="Ichikawa N."/>
            <person name="Yamazoe A."/>
            <person name="Fujita N."/>
        </authorList>
    </citation>
    <scope>NUCLEOTIDE SEQUENCE [LARGE SCALE GENOMIC DNA]</scope>
    <source>
        <strain evidence="10 11">NBRC 13257</strain>
    </source>
</reference>
<evidence type="ECO:0000256" key="9">
    <source>
        <dbReference type="SAM" id="SignalP"/>
    </source>
</evidence>
<evidence type="ECO:0000256" key="3">
    <source>
        <dbReference type="ARBA" id="ARBA00011557"/>
    </source>
</evidence>
<dbReference type="InterPro" id="IPR006059">
    <property type="entry name" value="SBP"/>
</dbReference>
<comment type="subcellular location">
    <subcellularLocation>
        <location evidence="1">Periplasm</location>
    </subcellularLocation>
</comment>
<dbReference type="PANTHER" id="PTHR43649">
    <property type="entry name" value="ARABINOSE-BINDING PROTEIN-RELATED"/>
    <property type="match status" value="1"/>
</dbReference>
<evidence type="ECO:0000256" key="8">
    <source>
        <dbReference type="ARBA" id="ARBA00034473"/>
    </source>
</evidence>
<protein>
    <recommendedName>
        <fullName evidence="4">sn-glycerol-3-phosphate-binding periplasmic protein UgpB</fullName>
    </recommendedName>
</protein>
<evidence type="ECO:0000256" key="5">
    <source>
        <dbReference type="ARBA" id="ARBA00022448"/>
    </source>
</evidence>
<dbReference type="Proteomes" id="UP000026941">
    <property type="component" value="Unassembled WGS sequence"/>
</dbReference>
<feature type="signal peptide" evidence="9">
    <location>
        <begin position="1"/>
        <end position="26"/>
    </location>
</feature>
<dbReference type="GeneID" id="86848259"/>
<dbReference type="Pfam" id="PF13416">
    <property type="entry name" value="SBP_bac_8"/>
    <property type="match status" value="1"/>
</dbReference>
<keyword evidence="7" id="KW-0574">Periplasm</keyword>
<comment type="subunit">
    <text evidence="3">The complex is composed of two ATP-binding proteins (UgpC), two transmembrane proteins (UgpA and UgpE) and a solute-binding protein (UgpB).</text>
</comment>
<evidence type="ECO:0000256" key="1">
    <source>
        <dbReference type="ARBA" id="ARBA00004418"/>
    </source>
</evidence>
<evidence type="ECO:0000256" key="6">
    <source>
        <dbReference type="ARBA" id="ARBA00022729"/>
    </source>
</evidence>
<comment type="caution">
    <text evidence="10">The sequence shown here is derived from an EMBL/GenBank/DDBJ whole genome shotgun (WGS) entry which is preliminary data.</text>
</comment>
<sequence length="450" mass="49111">MSTLKNCISAAAAGVMSLALALPAAAAPTKFDFWFGLSGDLERVVQTMCKNFNESQKDYEVVCTSQGNYDATLQNTIAAFRAGKQPAVVQVYDAGTATMMLSGAYYPAGKLMSENGYKIDWNDYFPGIARYYATSKGELLSFPFNSSTALLYWNKDAFAKIGKTAAPKTWEEAADDMKALKGAGYDCPMAINISGNESWQLMEQFSALHNQPIATKNNGYDGLDARLEVNKTKFVKYVTDLKSWYDQGLIKIKSKELGQDMVQAFASGDCQMIMTSVGDHGTVGKTQKAGMNWDVAELPVYAGTERKNSLVGGASLWVLSGKSADEYKGAAAFLNFIHDPKTALFWSTNTGYIPVTNSGFEFMKSSGFYDKAPYKGREVAIASLTASEPTPITRGIRLGNFTQIRAEFGNQMQAIFANKVSVQEGIDNLAKNSNAVLERFEATYKGKQLP</sequence>
<evidence type="ECO:0000256" key="2">
    <source>
        <dbReference type="ARBA" id="ARBA00008520"/>
    </source>
</evidence>
<dbReference type="RefSeq" id="WP_007690912.1">
    <property type="nucleotide sequence ID" value="NZ_BAYX01000028.1"/>
</dbReference>